<feature type="domain" description="GINS subunit" evidence="7">
    <location>
        <begin position="55"/>
        <end position="140"/>
    </location>
</feature>
<dbReference type="GO" id="GO:0000811">
    <property type="term" value="C:GINS complex"/>
    <property type="evidence" value="ECO:0007669"/>
    <property type="project" value="UniProtKB-UniRule"/>
</dbReference>
<dbReference type="FunFam" id="3.40.5.60:FF:000001">
    <property type="entry name" value="DNA replication complex GINS protein SLD5"/>
    <property type="match status" value="1"/>
</dbReference>
<dbReference type="InterPro" id="IPR021151">
    <property type="entry name" value="GINS_A"/>
</dbReference>
<evidence type="ECO:0000256" key="2">
    <source>
        <dbReference type="ARBA" id="ARBA00008187"/>
    </source>
</evidence>
<name>A0A8S0ZX12_ARCPL</name>
<evidence type="ECO:0000313" key="9">
    <source>
        <dbReference type="EMBL" id="CAB3237261.1"/>
    </source>
</evidence>
<dbReference type="CDD" id="cd21692">
    <property type="entry name" value="GINS_B_Sld5"/>
    <property type="match status" value="1"/>
</dbReference>
<accession>A0A8S0ZX12</accession>
<comment type="similarity">
    <text evidence="2 6">Belongs to the GINS4/SLD5 family.</text>
</comment>
<evidence type="ECO:0000313" key="11">
    <source>
        <dbReference type="Proteomes" id="UP000494106"/>
    </source>
</evidence>
<comment type="function">
    <text evidence="6">The GINS complex plays an essential role in the initiation of DNA replication.</text>
</comment>
<keyword evidence="11" id="KW-1185">Reference proteome</keyword>
<dbReference type="InterPro" id="IPR038749">
    <property type="entry name" value="Sld5_GINS_A"/>
</dbReference>
<dbReference type="EMBL" id="CADEBD010000303">
    <property type="protein sequence ID" value="CAB3237261.1"/>
    <property type="molecule type" value="Genomic_DNA"/>
</dbReference>
<dbReference type="SUPFAM" id="SSF160059">
    <property type="entry name" value="PriA/YqbF domain"/>
    <property type="match status" value="1"/>
</dbReference>
<evidence type="ECO:0000256" key="5">
    <source>
        <dbReference type="ARBA" id="ARBA00023242"/>
    </source>
</evidence>
<proteinExistence type="inferred from homology"/>
<sequence length="219" mass="25431">MDLIDTNIALSDEDDEEEITAEVVLKTLQSAWQNERLAPEILPHRNDMVECMLGQIQHMERNINKLPKIDLRASIHKMELSRIKFIICNYLKTRINKIEKYCIPILNEERQRMETGSNYLTPTEFKYAQEFVMNMENHVKTVVLSKMPGNMQLFEMNKMAEHPNLHSHVFLKANETVTGIVLEDLAGEDEEIDLEEGSQHILQYKPIADLIKNGKVQLI</sequence>
<dbReference type="Pfam" id="PF16922">
    <property type="entry name" value="SLD5_C"/>
    <property type="match status" value="1"/>
</dbReference>
<evidence type="ECO:0000259" key="7">
    <source>
        <dbReference type="Pfam" id="PF05916"/>
    </source>
</evidence>
<dbReference type="PIRSF" id="PIRSF007764">
    <property type="entry name" value="Sld5"/>
    <property type="match status" value="1"/>
</dbReference>
<evidence type="ECO:0000313" key="12">
    <source>
        <dbReference type="Proteomes" id="UP000494256"/>
    </source>
</evidence>
<dbReference type="PANTHER" id="PTHR21206">
    <property type="entry name" value="SLD5 PROTEIN"/>
    <property type="match status" value="1"/>
</dbReference>
<dbReference type="SUPFAM" id="SSF158573">
    <property type="entry name" value="GINS helical bundle-like"/>
    <property type="match status" value="1"/>
</dbReference>
<dbReference type="GO" id="GO:0006261">
    <property type="term" value="P:DNA-templated DNA replication"/>
    <property type="evidence" value="ECO:0007669"/>
    <property type="project" value="InterPro"/>
</dbReference>
<gene>
    <name evidence="10" type="ORF">APLA_LOCUS11745</name>
    <name evidence="9" type="ORF">APLA_LOCUS7774</name>
</gene>
<evidence type="ECO:0000256" key="1">
    <source>
        <dbReference type="ARBA" id="ARBA00004123"/>
    </source>
</evidence>
<keyword evidence="4 6" id="KW-0235">DNA replication</keyword>
<dbReference type="AlphaFoldDB" id="A0A8S0ZX12"/>
<dbReference type="Pfam" id="PF05916">
    <property type="entry name" value="Sld5"/>
    <property type="match status" value="1"/>
</dbReference>
<comment type="subcellular location">
    <subcellularLocation>
        <location evidence="1 6">Nucleus</location>
    </subcellularLocation>
</comment>
<dbReference type="InterPro" id="IPR036224">
    <property type="entry name" value="GINS_bundle-like_dom_sf"/>
</dbReference>
<keyword evidence="5 6" id="KW-0539">Nucleus</keyword>
<evidence type="ECO:0000259" key="8">
    <source>
        <dbReference type="Pfam" id="PF16922"/>
    </source>
</evidence>
<feature type="domain" description="DNA replication complex GINS protein SLD5 C-terminal" evidence="8">
    <location>
        <begin position="163"/>
        <end position="219"/>
    </location>
</feature>
<dbReference type="Proteomes" id="UP000494106">
    <property type="component" value="Unassembled WGS sequence"/>
</dbReference>
<evidence type="ECO:0000256" key="3">
    <source>
        <dbReference type="ARBA" id="ARBA00014804"/>
    </source>
</evidence>
<dbReference type="Gene3D" id="1.20.58.1030">
    <property type="match status" value="1"/>
</dbReference>
<protein>
    <recommendedName>
        <fullName evidence="3 6">DNA replication complex GINS protein SLD5</fullName>
    </recommendedName>
</protein>
<evidence type="ECO:0000313" key="10">
    <source>
        <dbReference type="EMBL" id="CAB3248485.1"/>
    </source>
</evidence>
<dbReference type="EMBL" id="CADEBC010000534">
    <property type="protein sequence ID" value="CAB3248485.1"/>
    <property type="molecule type" value="Genomic_DNA"/>
</dbReference>
<organism evidence="9 12">
    <name type="scientific">Arctia plantaginis</name>
    <name type="common">Wood tiger moth</name>
    <name type="synonym">Phalaena plantaginis</name>
    <dbReference type="NCBI Taxonomy" id="874455"/>
    <lineage>
        <taxon>Eukaryota</taxon>
        <taxon>Metazoa</taxon>
        <taxon>Ecdysozoa</taxon>
        <taxon>Arthropoda</taxon>
        <taxon>Hexapoda</taxon>
        <taxon>Insecta</taxon>
        <taxon>Pterygota</taxon>
        <taxon>Neoptera</taxon>
        <taxon>Endopterygota</taxon>
        <taxon>Lepidoptera</taxon>
        <taxon>Glossata</taxon>
        <taxon>Ditrysia</taxon>
        <taxon>Noctuoidea</taxon>
        <taxon>Erebidae</taxon>
        <taxon>Arctiinae</taxon>
        <taxon>Arctia</taxon>
    </lineage>
</organism>
<reference evidence="11 12" key="1">
    <citation type="submission" date="2020-04" db="EMBL/GenBank/DDBJ databases">
        <authorList>
            <person name="Wallbank WR R."/>
            <person name="Pardo Diaz C."/>
            <person name="Kozak K."/>
            <person name="Martin S."/>
            <person name="Jiggins C."/>
            <person name="Moest M."/>
            <person name="Warren A I."/>
            <person name="Byers J.R.P. K."/>
            <person name="Montejo-Kovacevich G."/>
            <person name="Yen C E."/>
        </authorList>
    </citation>
    <scope>NUCLEOTIDE SEQUENCE [LARGE SCALE GENOMIC DNA]</scope>
</reference>
<dbReference type="PANTHER" id="PTHR21206:SF0">
    <property type="entry name" value="DNA REPLICATION COMPLEX GINS PROTEIN SLD5"/>
    <property type="match status" value="1"/>
</dbReference>
<evidence type="ECO:0000256" key="4">
    <source>
        <dbReference type="ARBA" id="ARBA00022705"/>
    </source>
</evidence>
<dbReference type="CDD" id="cd11711">
    <property type="entry name" value="GINS_A_Sld5"/>
    <property type="match status" value="1"/>
</dbReference>
<evidence type="ECO:0000256" key="6">
    <source>
        <dbReference type="PIRNR" id="PIRNR007764"/>
    </source>
</evidence>
<dbReference type="Proteomes" id="UP000494256">
    <property type="component" value="Unassembled WGS sequence"/>
</dbReference>
<dbReference type="GO" id="GO:0000727">
    <property type="term" value="P:double-strand break repair via break-induced replication"/>
    <property type="evidence" value="ECO:0007669"/>
    <property type="project" value="TreeGrafter"/>
</dbReference>
<dbReference type="InterPro" id="IPR031633">
    <property type="entry name" value="SLD5_C"/>
</dbReference>
<dbReference type="InterPro" id="IPR008591">
    <property type="entry name" value="GINS_Sld5"/>
</dbReference>
<comment type="caution">
    <text evidence="9">The sequence shown here is derived from an EMBL/GenBank/DDBJ whole genome shotgun (WGS) entry which is preliminary data.</text>
</comment>
<dbReference type="OrthoDB" id="338231at2759"/>
<dbReference type="Gene3D" id="3.40.5.60">
    <property type="match status" value="1"/>
</dbReference>